<dbReference type="InterPro" id="IPR001873">
    <property type="entry name" value="ENaC"/>
</dbReference>
<reference evidence="13" key="2">
    <citation type="submission" date="2021-01" db="UniProtKB">
        <authorList>
            <consortium name="EnsemblMetazoa"/>
        </authorList>
    </citation>
    <scope>IDENTIFICATION</scope>
</reference>
<keyword evidence="2 11" id="KW-0813">Transport</keyword>
<dbReference type="OMA" id="PCHARDF"/>
<keyword evidence="4 11" id="KW-0812">Transmembrane</keyword>
<dbReference type="KEGG" id="spu:100891438"/>
<keyword evidence="5 12" id="KW-1133">Transmembrane helix</keyword>
<evidence type="ECO:0000256" key="11">
    <source>
        <dbReference type="RuleBase" id="RU000679"/>
    </source>
</evidence>
<keyword evidence="3 11" id="KW-0894">Sodium channel</keyword>
<dbReference type="Proteomes" id="UP000007110">
    <property type="component" value="Unassembled WGS sequence"/>
</dbReference>
<evidence type="ECO:0000256" key="1">
    <source>
        <dbReference type="ARBA" id="ARBA00004141"/>
    </source>
</evidence>
<dbReference type="OrthoDB" id="6021021at2759"/>
<organism evidence="13 14">
    <name type="scientific">Strongylocentrotus purpuratus</name>
    <name type="common">Purple sea urchin</name>
    <dbReference type="NCBI Taxonomy" id="7668"/>
    <lineage>
        <taxon>Eukaryota</taxon>
        <taxon>Metazoa</taxon>
        <taxon>Echinodermata</taxon>
        <taxon>Eleutherozoa</taxon>
        <taxon>Echinozoa</taxon>
        <taxon>Echinoidea</taxon>
        <taxon>Euechinoidea</taxon>
        <taxon>Echinacea</taxon>
        <taxon>Camarodonta</taxon>
        <taxon>Echinidea</taxon>
        <taxon>Strongylocentrotidae</taxon>
        <taxon>Strongylocentrotus</taxon>
    </lineage>
</organism>
<accession>A0A7M7N919</accession>
<evidence type="ECO:0000256" key="9">
    <source>
        <dbReference type="ARBA" id="ARBA00023201"/>
    </source>
</evidence>
<evidence type="ECO:0000256" key="2">
    <source>
        <dbReference type="ARBA" id="ARBA00022448"/>
    </source>
</evidence>
<dbReference type="InParanoid" id="A0A7M7N919"/>
<dbReference type="PRINTS" id="PR01078">
    <property type="entry name" value="AMINACHANNEL"/>
</dbReference>
<dbReference type="Pfam" id="PF00858">
    <property type="entry name" value="ASC"/>
    <property type="match status" value="2"/>
</dbReference>
<keyword evidence="8 12" id="KW-0472">Membrane</keyword>
<evidence type="ECO:0000256" key="5">
    <source>
        <dbReference type="ARBA" id="ARBA00022989"/>
    </source>
</evidence>
<feature type="transmembrane region" description="Helical" evidence="12">
    <location>
        <begin position="460"/>
        <end position="487"/>
    </location>
</feature>
<dbReference type="PANTHER" id="PTHR11690:SF248">
    <property type="entry name" value="PICKPOCKET 17, ISOFORM A"/>
    <property type="match status" value="1"/>
</dbReference>
<comment type="subcellular location">
    <subcellularLocation>
        <location evidence="1">Membrane</location>
        <topology evidence="1">Multi-pass membrane protein</topology>
    </subcellularLocation>
</comment>
<evidence type="ECO:0000313" key="13">
    <source>
        <dbReference type="EnsemblMetazoa" id="XP_030832949"/>
    </source>
</evidence>
<keyword evidence="9 11" id="KW-0739">Sodium transport</keyword>
<keyword evidence="7 11" id="KW-0406">Ion transport</keyword>
<dbReference type="GO" id="GO:0015280">
    <property type="term" value="F:ligand-gated sodium channel activity"/>
    <property type="evidence" value="ECO:0000318"/>
    <property type="project" value="GO_Central"/>
</dbReference>
<dbReference type="RefSeq" id="XP_030832949.1">
    <property type="nucleotide sequence ID" value="XM_030977089.1"/>
</dbReference>
<dbReference type="EnsemblMetazoa" id="XM_030977089">
    <property type="protein sequence ID" value="XP_030832949"/>
    <property type="gene ID" value="LOC100891438"/>
</dbReference>
<proteinExistence type="inferred from homology"/>
<dbReference type="Gene3D" id="2.60.470.10">
    <property type="entry name" value="Acid-sensing ion channels like domains"/>
    <property type="match status" value="1"/>
</dbReference>
<evidence type="ECO:0000313" key="14">
    <source>
        <dbReference type="Proteomes" id="UP000007110"/>
    </source>
</evidence>
<evidence type="ECO:0000256" key="12">
    <source>
        <dbReference type="SAM" id="Phobius"/>
    </source>
</evidence>
<protein>
    <submittedName>
        <fullName evidence="13">Uncharacterized protein</fullName>
    </submittedName>
</protein>
<dbReference type="GO" id="GO:0035725">
    <property type="term" value="P:sodium ion transmembrane transport"/>
    <property type="evidence" value="ECO:0000318"/>
    <property type="project" value="GO_Central"/>
</dbReference>
<sequence>MRGKEKDTLGKSLTDFGNETTIHGVQYIVNKDNIIYRLCWVVICIGFLVVFIIQGSDIITDFLQWPYSTKIDIVGRPSLTFPAVTVCNANMMRRSQLVDTRFEGLIALDGGVSGADYDYSWWFSSDFVNGFEQSSSSVQRKKRSPPASIDYDMFSWYDPSDVSDFQYYADNWDTVTSGDDWTGFYMSSRADDYSDFVDVVNPTRAELTDYGHQLEDFVLQCTFDRRQCNISEDFYVWQNRYYGNCFTFNSALSPANQTRTTGKTGGLSGLQLTLFVEQPEYLGILSPHTGAKEYIKRLGGFYTNCTIDGDDTNFTSSEYIYSKAACKKICYQLHLSQFCGCVDNQFFDDYPTKCDVLNATQQWCRQYVEDRYLDDELACVCPSPCAETKYVKTASSLLWPSERYEEHLLRRLNASSHSNAVRILASSELSSKNLIRVKIFYEDLNYEFVEMVPVYTIPSVLGSVGGLMGLYIGMSFISVFEVLSLLLRICRIGFAKLFFNGERVLPIKT</sequence>
<dbReference type="PANTHER" id="PTHR11690">
    <property type="entry name" value="AMILORIDE-SENSITIVE SODIUM CHANNEL-RELATED"/>
    <property type="match status" value="1"/>
</dbReference>
<feature type="transmembrane region" description="Helical" evidence="12">
    <location>
        <begin position="34"/>
        <end position="53"/>
    </location>
</feature>
<evidence type="ECO:0000256" key="3">
    <source>
        <dbReference type="ARBA" id="ARBA00022461"/>
    </source>
</evidence>
<name>A0A7M7N919_STRPU</name>
<evidence type="ECO:0000256" key="6">
    <source>
        <dbReference type="ARBA" id="ARBA00023053"/>
    </source>
</evidence>
<keyword evidence="6" id="KW-0915">Sodium</keyword>
<keyword evidence="14" id="KW-1185">Reference proteome</keyword>
<dbReference type="GO" id="GO:0005886">
    <property type="term" value="C:plasma membrane"/>
    <property type="evidence" value="ECO:0000318"/>
    <property type="project" value="GO_Central"/>
</dbReference>
<dbReference type="AlphaFoldDB" id="A0A7M7N919"/>
<evidence type="ECO:0000256" key="10">
    <source>
        <dbReference type="ARBA" id="ARBA00023303"/>
    </source>
</evidence>
<keyword evidence="10 11" id="KW-0407">Ion channel</keyword>
<reference evidence="14" key="1">
    <citation type="submission" date="2015-02" db="EMBL/GenBank/DDBJ databases">
        <title>Genome sequencing for Strongylocentrotus purpuratus.</title>
        <authorList>
            <person name="Murali S."/>
            <person name="Liu Y."/>
            <person name="Vee V."/>
            <person name="English A."/>
            <person name="Wang M."/>
            <person name="Skinner E."/>
            <person name="Han Y."/>
            <person name="Muzny D.M."/>
            <person name="Worley K.C."/>
            <person name="Gibbs R.A."/>
        </authorList>
    </citation>
    <scope>NUCLEOTIDE SEQUENCE</scope>
</reference>
<evidence type="ECO:0000256" key="4">
    <source>
        <dbReference type="ARBA" id="ARBA00022692"/>
    </source>
</evidence>
<comment type="similarity">
    <text evidence="11">Belongs to the amiloride-sensitive sodium channel (TC 1.A.6) family.</text>
</comment>
<dbReference type="GeneID" id="100891438"/>
<evidence type="ECO:0000256" key="7">
    <source>
        <dbReference type="ARBA" id="ARBA00023065"/>
    </source>
</evidence>
<evidence type="ECO:0000256" key="8">
    <source>
        <dbReference type="ARBA" id="ARBA00023136"/>
    </source>
</evidence>